<dbReference type="GO" id="GO:0006405">
    <property type="term" value="P:RNA export from nucleus"/>
    <property type="evidence" value="ECO:0007669"/>
    <property type="project" value="TreeGrafter"/>
</dbReference>
<dbReference type="Proteomes" id="UP001141552">
    <property type="component" value="Unassembled WGS sequence"/>
</dbReference>
<evidence type="ECO:0000256" key="4">
    <source>
        <dbReference type="ARBA" id="ARBA00022816"/>
    </source>
</evidence>
<keyword evidence="5" id="KW-0653">Protein transport</keyword>
<keyword evidence="6" id="KW-0811">Translocation</keyword>
<reference evidence="10" key="2">
    <citation type="journal article" date="2023" name="Plants (Basel)">
        <title>Annotation of the Turnera subulata (Passifloraceae) Draft Genome Reveals the S-Locus Evolved after the Divergence of Turneroideae from Passifloroideae in a Stepwise Manner.</title>
        <authorList>
            <person name="Henning P.M."/>
            <person name="Roalson E.H."/>
            <person name="Mir W."/>
            <person name="McCubbin A.G."/>
            <person name="Shore J.S."/>
        </authorList>
    </citation>
    <scope>NUCLEOTIDE SEQUENCE</scope>
    <source>
        <strain evidence="10">F60SS</strain>
    </source>
</reference>
<sequence length="271" mass="28581">MNLESQLAVATTVVFRASVLAPLPLLRLQPTTLPHQPPTTSGSSILLGSAASSGSATTSSPFGASLSATTSTTPTPTLFGGGASASTASSSSSSCRTTASLSTPAAAPKLPSEITTGKTVEEVIKEWNAELQERSGEFRKQAAAIAEWDKRILQNRDVLLRLEALFYWSDLCLFVFYIFSTVVGIENSIRASSHCACNGGTRGEPELNHSIIALFVGGELEAIDGMAHSDMVVRVLNNQLSSLIWMDEKAEEFSSRIQKLAIQGSAADGVS</sequence>
<keyword evidence="3" id="KW-0813">Transport</keyword>
<dbReference type="GO" id="GO:0044613">
    <property type="term" value="C:nuclear pore central transport channel"/>
    <property type="evidence" value="ECO:0007669"/>
    <property type="project" value="TreeGrafter"/>
</dbReference>
<dbReference type="GO" id="GO:0051028">
    <property type="term" value="P:mRNA transport"/>
    <property type="evidence" value="ECO:0007669"/>
    <property type="project" value="UniProtKB-KW"/>
</dbReference>
<dbReference type="PANTHER" id="PTHR12084">
    <property type="entry name" value="NUCLEAR PORE GLYCOPROTEIN P62-RELATED"/>
    <property type="match status" value="1"/>
</dbReference>
<keyword evidence="4" id="KW-0509">mRNA transport</keyword>
<name>A0A9Q0FDY3_9ROSI</name>
<dbReference type="Pfam" id="PF05064">
    <property type="entry name" value="Nsp1_C"/>
    <property type="match status" value="1"/>
</dbReference>
<keyword evidence="7" id="KW-0906">Nuclear pore complex</keyword>
<evidence type="ECO:0000256" key="6">
    <source>
        <dbReference type="ARBA" id="ARBA00023010"/>
    </source>
</evidence>
<dbReference type="EMBL" id="JAKUCV010005818">
    <property type="protein sequence ID" value="KAJ4829733.1"/>
    <property type="molecule type" value="Genomic_DNA"/>
</dbReference>
<evidence type="ECO:0000256" key="5">
    <source>
        <dbReference type="ARBA" id="ARBA00022927"/>
    </source>
</evidence>
<dbReference type="PANTHER" id="PTHR12084:SF0">
    <property type="entry name" value="NUCLEAR PORE GLYCOPROTEIN P62"/>
    <property type="match status" value="1"/>
</dbReference>
<comment type="subcellular location">
    <subcellularLocation>
        <location evidence="1">Nucleus</location>
        <location evidence="1">Nuclear pore complex</location>
    </subcellularLocation>
</comment>
<protein>
    <recommendedName>
        <fullName evidence="9">Nucleoporin NSP1-like C-terminal domain-containing protein</fullName>
    </recommendedName>
</protein>
<evidence type="ECO:0000256" key="1">
    <source>
        <dbReference type="ARBA" id="ARBA00004567"/>
    </source>
</evidence>
<dbReference type="AlphaFoldDB" id="A0A9Q0FDY3"/>
<accession>A0A9Q0FDY3</accession>
<dbReference type="OrthoDB" id="344345at2759"/>
<keyword evidence="11" id="KW-1185">Reference proteome</keyword>
<proteinExistence type="inferred from homology"/>
<gene>
    <name evidence="10" type="ORF">Tsubulata_020743</name>
</gene>
<evidence type="ECO:0000256" key="3">
    <source>
        <dbReference type="ARBA" id="ARBA00022448"/>
    </source>
</evidence>
<dbReference type="InterPro" id="IPR007758">
    <property type="entry name" value="Nucleoporin_NSP1_C"/>
</dbReference>
<dbReference type="GO" id="GO:0017056">
    <property type="term" value="F:structural constituent of nuclear pore"/>
    <property type="evidence" value="ECO:0007669"/>
    <property type="project" value="InterPro"/>
</dbReference>
<evidence type="ECO:0000313" key="11">
    <source>
        <dbReference type="Proteomes" id="UP001141552"/>
    </source>
</evidence>
<evidence type="ECO:0000256" key="7">
    <source>
        <dbReference type="ARBA" id="ARBA00023132"/>
    </source>
</evidence>
<comment type="caution">
    <text evidence="10">The sequence shown here is derived from an EMBL/GenBank/DDBJ whole genome shotgun (WGS) entry which is preliminary data.</text>
</comment>
<evidence type="ECO:0000313" key="10">
    <source>
        <dbReference type="EMBL" id="KAJ4829733.1"/>
    </source>
</evidence>
<evidence type="ECO:0000256" key="8">
    <source>
        <dbReference type="ARBA" id="ARBA00023242"/>
    </source>
</evidence>
<comment type="similarity">
    <text evidence="2">Belongs to the nucleoporin NSP1/NUP62 family.</text>
</comment>
<evidence type="ECO:0000256" key="2">
    <source>
        <dbReference type="ARBA" id="ARBA00005911"/>
    </source>
</evidence>
<reference evidence="10" key="1">
    <citation type="submission" date="2022-02" db="EMBL/GenBank/DDBJ databases">
        <authorList>
            <person name="Henning P.M."/>
            <person name="McCubbin A.G."/>
            <person name="Shore J.S."/>
        </authorList>
    </citation>
    <scope>NUCLEOTIDE SEQUENCE</scope>
    <source>
        <strain evidence="10">F60SS</strain>
        <tissue evidence="10">Leaves</tissue>
    </source>
</reference>
<evidence type="ECO:0000259" key="9">
    <source>
        <dbReference type="Pfam" id="PF05064"/>
    </source>
</evidence>
<dbReference type="GO" id="GO:0006606">
    <property type="term" value="P:protein import into nucleus"/>
    <property type="evidence" value="ECO:0007669"/>
    <property type="project" value="TreeGrafter"/>
</dbReference>
<organism evidence="10 11">
    <name type="scientific">Turnera subulata</name>
    <dbReference type="NCBI Taxonomy" id="218843"/>
    <lineage>
        <taxon>Eukaryota</taxon>
        <taxon>Viridiplantae</taxon>
        <taxon>Streptophyta</taxon>
        <taxon>Embryophyta</taxon>
        <taxon>Tracheophyta</taxon>
        <taxon>Spermatophyta</taxon>
        <taxon>Magnoliopsida</taxon>
        <taxon>eudicotyledons</taxon>
        <taxon>Gunneridae</taxon>
        <taxon>Pentapetalae</taxon>
        <taxon>rosids</taxon>
        <taxon>fabids</taxon>
        <taxon>Malpighiales</taxon>
        <taxon>Passifloraceae</taxon>
        <taxon>Turnera</taxon>
    </lineage>
</organism>
<dbReference type="GO" id="GO:0005543">
    <property type="term" value="F:phospholipid binding"/>
    <property type="evidence" value="ECO:0007669"/>
    <property type="project" value="TreeGrafter"/>
</dbReference>
<keyword evidence="8" id="KW-0539">Nucleus</keyword>
<feature type="domain" description="Nucleoporin NSP1-like C-terminal" evidence="9">
    <location>
        <begin position="112"/>
        <end position="162"/>
    </location>
</feature>
<dbReference type="InterPro" id="IPR026010">
    <property type="entry name" value="NSP1/NUP62"/>
</dbReference>